<feature type="region of interest" description="Disordered" evidence="1">
    <location>
        <begin position="308"/>
        <end position="331"/>
    </location>
</feature>
<keyword evidence="3" id="KW-1185">Reference proteome</keyword>
<evidence type="ECO:0000313" key="2">
    <source>
        <dbReference type="EMBL" id="GIL26847.1"/>
    </source>
</evidence>
<evidence type="ECO:0000256" key="1">
    <source>
        <dbReference type="SAM" id="MobiDB-lite"/>
    </source>
</evidence>
<organism evidence="2 3">
    <name type="scientific">Actinocatenispora comari</name>
    <dbReference type="NCBI Taxonomy" id="2807577"/>
    <lineage>
        <taxon>Bacteria</taxon>
        <taxon>Bacillati</taxon>
        <taxon>Actinomycetota</taxon>
        <taxon>Actinomycetes</taxon>
        <taxon>Micromonosporales</taxon>
        <taxon>Micromonosporaceae</taxon>
        <taxon>Actinocatenispora</taxon>
    </lineage>
</organism>
<gene>
    <name evidence="2" type="ORF">NUM_21010</name>
</gene>
<proteinExistence type="predicted"/>
<sequence length="331" mass="34135">MPGTGPGARPALSRPGTQPAFRSAVSRPQGLNRSGVLGDQSADANRTSGPGRAPTGAGEHPNLGRGGSPSPGRGAPPSPAKPTRGRSPGSPGGEPQRGGQGRPPGGRNPASPGRPHRSSDQRVPGLPGGTEESTAFTHSGPRSPSVLTGSHQPPTDPAATDTPRLSGRPGSGAPHTTKPVLSNRQPKKSGAGERDRRGVHVPPSTGWPASELFGEPSAAAPPVLENPSLRARPAVPTDSNDIPRSLRPSGAMRADANLTSARPNTNGPAELAARRAAQQERERRRKIDTEYEQIRLLLQSEEAWHVETPGGPVVANQPQAEASHPRPMLGA</sequence>
<dbReference type="Proteomes" id="UP000614996">
    <property type="component" value="Unassembled WGS sequence"/>
</dbReference>
<name>A0A8J4ABV4_9ACTN</name>
<reference evidence="3" key="1">
    <citation type="journal article" date="2021" name="Int. J. Syst. Evol. Microbiol.">
        <title>Actinocatenispora comari sp. nov., an endophytic actinomycete isolated from aerial parts of Comarum salesowianum.</title>
        <authorList>
            <person name="Oyunbileg N."/>
            <person name="Iizaka Y."/>
            <person name="Hamada M."/>
            <person name="Davaapurev B.O."/>
            <person name="Fukumoto A."/>
            <person name="Tsetseg B."/>
            <person name="Kato F."/>
            <person name="Tamura T."/>
            <person name="Batkhuu J."/>
            <person name="Anzai Y."/>
        </authorList>
    </citation>
    <scope>NUCLEOTIDE SEQUENCE [LARGE SCALE GENOMIC DNA]</scope>
    <source>
        <strain evidence="3">NUM-2625</strain>
    </source>
</reference>
<feature type="compositionally biased region" description="Polar residues" evidence="1">
    <location>
        <begin position="257"/>
        <end position="267"/>
    </location>
</feature>
<comment type="caution">
    <text evidence="2">The sequence shown here is derived from an EMBL/GenBank/DDBJ whole genome shotgun (WGS) entry which is preliminary data.</text>
</comment>
<feature type="region of interest" description="Disordered" evidence="1">
    <location>
        <begin position="1"/>
        <end position="285"/>
    </location>
</feature>
<evidence type="ECO:0000313" key="3">
    <source>
        <dbReference type="Proteomes" id="UP000614996"/>
    </source>
</evidence>
<feature type="compositionally biased region" description="Gly residues" evidence="1">
    <location>
        <begin position="90"/>
        <end position="104"/>
    </location>
</feature>
<protein>
    <submittedName>
        <fullName evidence="2">Uncharacterized protein</fullName>
    </submittedName>
</protein>
<accession>A0A8J4ABV4</accession>
<dbReference type="EMBL" id="BOPO01000031">
    <property type="protein sequence ID" value="GIL26847.1"/>
    <property type="molecule type" value="Genomic_DNA"/>
</dbReference>
<dbReference type="AlphaFoldDB" id="A0A8J4ABV4"/>
<feature type="compositionally biased region" description="Polar residues" evidence="1">
    <location>
        <begin position="131"/>
        <end position="152"/>
    </location>
</feature>